<evidence type="ECO:0000256" key="2">
    <source>
        <dbReference type="SAM" id="SignalP"/>
    </source>
</evidence>
<sequence>MGPVPLLVSALLGPAMAARPASGRASGARDGEQETWFSPVGMPGIGLAPEAELVGADPR</sequence>
<feature type="region of interest" description="Disordered" evidence="1">
    <location>
        <begin position="19"/>
        <end position="43"/>
    </location>
</feature>
<dbReference type="Proteomes" id="UP000285596">
    <property type="component" value="Unassembled WGS sequence"/>
</dbReference>
<gene>
    <name evidence="3" type="ORF">D3105_04985</name>
</gene>
<dbReference type="AlphaFoldDB" id="A0A423V4T4"/>
<accession>A0A423V4T4</accession>
<feature type="chain" id="PRO_5019093707" evidence="2">
    <location>
        <begin position="18"/>
        <end position="59"/>
    </location>
</feature>
<organism evidence="3 4">
    <name type="scientific">Streptomyces globisporus</name>
    <dbReference type="NCBI Taxonomy" id="1908"/>
    <lineage>
        <taxon>Bacteria</taxon>
        <taxon>Bacillati</taxon>
        <taxon>Actinomycetota</taxon>
        <taxon>Actinomycetes</taxon>
        <taxon>Kitasatosporales</taxon>
        <taxon>Streptomycetaceae</taxon>
        <taxon>Streptomyces</taxon>
    </lineage>
</organism>
<protein>
    <submittedName>
        <fullName evidence="3">Uncharacterized protein</fullName>
    </submittedName>
</protein>
<proteinExistence type="predicted"/>
<feature type="signal peptide" evidence="2">
    <location>
        <begin position="1"/>
        <end position="17"/>
    </location>
</feature>
<name>A0A423V4T4_STRGL</name>
<comment type="caution">
    <text evidence="3">The sequence shown here is derived from an EMBL/GenBank/DDBJ whole genome shotgun (WGS) entry which is preliminary data.</text>
</comment>
<evidence type="ECO:0000256" key="1">
    <source>
        <dbReference type="SAM" id="MobiDB-lite"/>
    </source>
</evidence>
<evidence type="ECO:0000313" key="3">
    <source>
        <dbReference type="EMBL" id="ROV69604.1"/>
    </source>
</evidence>
<dbReference type="EMBL" id="QWFA01000017">
    <property type="protein sequence ID" value="ROV69604.1"/>
    <property type="molecule type" value="Genomic_DNA"/>
</dbReference>
<evidence type="ECO:0000313" key="4">
    <source>
        <dbReference type="Proteomes" id="UP000285596"/>
    </source>
</evidence>
<keyword evidence="2" id="KW-0732">Signal</keyword>
<reference evidence="3 4" key="1">
    <citation type="submission" date="2018-08" db="EMBL/GenBank/DDBJ databases">
        <title>Streptomyces globisporus 1912-4Crt, whole genome shotgun sequence.</title>
        <authorList>
            <person name="Matselyukh B."/>
        </authorList>
    </citation>
    <scope>NUCLEOTIDE SEQUENCE [LARGE SCALE GENOMIC DNA]</scope>
    <source>
        <strain evidence="3 4">1912-4Crt</strain>
    </source>
</reference>